<dbReference type="Proteomes" id="UP000198827">
    <property type="component" value="Chromosome I"/>
</dbReference>
<dbReference type="AlphaFoldDB" id="A0A1H0HM74"/>
<dbReference type="EMBL" id="LT629705">
    <property type="protein sequence ID" value="SDO19921.1"/>
    <property type="molecule type" value="Genomic_DNA"/>
</dbReference>
<sequence>MQTTAGSTELDDQTRERRLGSELWARTKPLLDERDALRAEVQRLRAVVPNDAHARQCRTQAIEDLILLALENATLRAAVVEAIPCHRIGLVIKHLRKHTDRYEIERAPCHKTVKAILQKYGYL</sequence>
<evidence type="ECO:0000313" key="2">
    <source>
        <dbReference type="Proteomes" id="UP000198827"/>
    </source>
</evidence>
<dbReference type="OrthoDB" id="9952222at2"/>
<evidence type="ECO:0000313" key="1">
    <source>
        <dbReference type="EMBL" id="SDO19921.1"/>
    </source>
</evidence>
<accession>A0A1H0HM74</accession>
<organism evidence="1 2">
    <name type="scientific">Pseudomonas arsenicoxydans</name>
    <dbReference type="NCBI Taxonomy" id="702115"/>
    <lineage>
        <taxon>Bacteria</taxon>
        <taxon>Pseudomonadati</taxon>
        <taxon>Pseudomonadota</taxon>
        <taxon>Gammaproteobacteria</taxon>
        <taxon>Pseudomonadales</taxon>
        <taxon>Pseudomonadaceae</taxon>
        <taxon>Pseudomonas</taxon>
    </lineage>
</organism>
<protein>
    <submittedName>
        <fullName evidence="1">Uncharacterized protein</fullName>
    </submittedName>
</protein>
<reference evidence="1 2" key="1">
    <citation type="submission" date="2016-10" db="EMBL/GenBank/DDBJ databases">
        <authorList>
            <person name="de Groot N.N."/>
        </authorList>
    </citation>
    <scope>NUCLEOTIDE SEQUENCE [LARGE SCALE GENOMIC DNA]</scope>
    <source>
        <strain evidence="1 2">CECT 7543</strain>
    </source>
</reference>
<gene>
    <name evidence="1" type="ORF">SAMN04489798_2301</name>
</gene>
<proteinExistence type="predicted"/>
<dbReference type="RefSeq" id="WP_090180722.1">
    <property type="nucleotide sequence ID" value="NZ_LT629705.1"/>
</dbReference>
<name>A0A1H0HM74_9PSED</name>